<dbReference type="InterPro" id="IPR036770">
    <property type="entry name" value="Ankyrin_rpt-contain_sf"/>
</dbReference>
<gene>
    <name evidence="5" type="ORF">Ctob_014981</name>
</gene>
<organism evidence="5 6">
    <name type="scientific">Chrysochromulina tobinii</name>
    <dbReference type="NCBI Taxonomy" id="1460289"/>
    <lineage>
        <taxon>Eukaryota</taxon>
        <taxon>Haptista</taxon>
        <taxon>Haptophyta</taxon>
        <taxon>Prymnesiophyceae</taxon>
        <taxon>Prymnesiales</taxon>
        <taxon>Chrysochromulinaceae</taxon>
        <taxon>Chrysochromulina</taxon>
    </lineage>
</organism>
<name>A0A0M0LAM3_9EUKA</name>
<dbReference type="Pfam" id="PF12796">
    <property type="entry name" value="Ank_2"/>
    <property type="match status" value="1"/>
</dbReference>
<evidence type="ECO:0000256" key="1">
    <source>
        <dbReference type="ARBA" id="ARBA00022737"/>
    </source>
</evidence>
<keyword evidence="2 3" id="KW-0040">ANK repeat</keyword>
<reference evidence="6" key="1">
    <citation type="journal article" date="2015" name="PLoS Genet.">
        <title>Genome Sequence and Transcriptome Analyses of Chrysochromulina tobin: Metabolic Tools for Enhanced Algal Fitness in the Prominent Order Prymnesiales (Haptophyceae).</title>
        <authorList>
            <person name="Hovde B.T."/>
            <person name="Deodato C.R."/>
            <person name="Hunsperger H.M."/>
            <person name="Ryken S.A."/>
            <person name="Yost W."/>
            <person name="Jha R.K."/>
            <person name="Patterson J."/>
            <person name="Monnat R.J. Jr."/>
            <person name="Barlow S.B."/>
            <person name="Starkenburg S.R."/>
            <person name="Cattolico R.A."/>
        </authorList>
    </citation>
    <scope>NUCLEOTIDE SEQUENCE</scope>
    <source>
        <strain evidence="6">CCMP291</strain>
    </source>
</reference>
<proteinExistence type="predicted"/>
<accession>A0A0M0LAM3</accession>
<dbReference type="AlphaFoldDB" id="A0A0M0LAM3"/>
<dbReference type="OrthoDB" id="539213at2759"/>
<feature type="repeat" description="ANK" evidence="3">
    <location>
        <begin position="112"/>
        <end position="138"/>
    </location>
</feature>
<dbReference type="EMBL" id="JWZX01000543">
    <property type="protein sequence ID" value="KOO47708.1"/>
    <property type="molecule type" value="Genomic_DNA"/>
</dbReference>
<dbReference type="PANTHER" id="PTHR24171">
    <property type="entry name" value="ANKYRIN REPEAT DOMAIN-CONTAINING PROTEIN 39-RELATED"/>
    <property type="match status" value="1"/>
</dbReference>
<feature type="region of interest" description="Disordered" evidence="4">
    <location>
        <begin position="1"/>
        <end position="33"/>
    </location>
</feature>
<dbReference type="PROSITE" id="PS50088">
    <property type="entry name" value="ANK_REPEAT"/>
    <property type="match status" value="2"/>
</dbReference>
<dbReference type="Gene3D" id="1.25.40.20">
    <property type="entry name" value="Ankyrin repeat-containing domain"/>
    <property type="match status" value="1"/>
</dbReference>
<comment type="caution">
    <text evidence="5">The sequence shown here is derived from an EMBL/GenBank/DDBJ whole genome shotgun (WGS) entry which is preliminary data.</text>
</comment>
<sequence length="273" mass="28545">MFPRSCMEMTDSLNSSSSSTDSPKIKWAKKPASSASAELGKQLRESCADRSGPISDSLAVVRALLATEGCDCNMPNRNGKTAIHFAAQLRSDTEVLALLVEAHADVNVATHRGHTPLIYAAGRCRPQTVEFLLDHGADAATWTVNGDCAVSMGRSKGLPAELLQRLIDNQKASANPREFKDNERAQRAQEEHRSSCAVCRRQFVALGAAPAVGEDAVELAAQLGAAAALGTTALSAALLKAASLDASALRRALEFSLSAGGRPAPGTAPDAAP</sequence>
<dbReference type="Proteomes" id="UP000037460">
    <property type="component" value="Unassembled WGS sequence"/>
</dbReference>
<feature type="non-terminal residue" evidence="5">
    <location>
        <position position="273"/>
    </location>
</feature>
<protein>
    <submittedName>
        <fullName evidence="5">Ankyrin repeat protein</fullName>
    </submittedName>
</protein>
<feature type="repeat" description="ANK" evidence="3">
    <location>
        <begin position="78"/>
        <end position="111"/>
    </location>
</feature>
<keyword evidence="1" id="KW-0677">Repeat</keyword>
<evidence type="ECO:0000256" key="2">
    <source>
        <dbReference type="ARBA" id="ARBA00023043"/>
    </source>
</evidence>
<evidence type="ECO:0000256" key="3">
    <source>
        <dbReference type="PROSITE-ProRule" id="PRU00023"/>
    </source>
</evidence>
<evidence type="ECO:0000313" key="5">
    <source>
        <dbReference type="EMBL" id="KOO47708.1"/>
    </source>
</evidence>
<evidence type="ECO:0000313" key="6">
    <source>
        <dbReference type="Proteomes" id="UP000037460"/>
    </source>
</evidence>
<dbReference type="SMART" id="SM00248">
    <property type="entry name" value="ANK"/>
    <property type="match status" value="2"/>
</dbReference>
<feature type="compositionally biased region" description="Low complexity" evidence="4">
    <location>
        <begin position="10"/>
        <end position="22"/>
    </location>
</feature>
<dbReference type="SUPFAM" id="SSF48403">
    <property type="entry name" value="Ankyrin repeat"/>
    <property type="match status" value="1"/>
</dbReference>
<evidence type="ECO:0000256" key="4">
    <source>
        <dbReference type="SAM" id="MobiDB-lite"/>
    </source>
</evidence>
<dbReference type="PROSITE" id="PS50297">
    <property type="entry name" value="ANK_REP_REGION"/>
    <property type="match status" value="2"/>
</dbReference>
<keyword evidence="6" id="KW-1185">Reference proteome</keyword>
<dbReference type="InterPro" id="IPR002110">
    <property type="entry name" value="Ankyrin_rpt"/>
</dbReference>